<comment type="caution">
    <text evidence="1">The sequence shown here is derived from an EMBL/GenBank/DDBJ whole genome shotgun (WGS) entry which is preliminary data.</text>
</comment>
<accession>A0A448XLX2</accession>
<organism evidence="1 2">
    <name type="scientific">Protopolystoma xenopodis</name>
    <dbReference type="NCBI Taxonomy" id="117903"/>
    <lineage>
        <taxon>Eukaryota</taxon>
        <taxon>Metazoa</taxon>
        <taxon>Spiralia</taxon>
        <taxon>Lophotrochozoa</taxon>
        <taxon>Platyhelminthes</taxon>
        <taxon>Monogenea</taxon>
        <taxon>Polyopisthocotylea</taxon>
        <taxon>Polystomatidea</taxon>
        <taxon>Polystomatidae</taxon>
        <taxon>Protopolystoma</taxon>
    </lineage>
</organism>
<dbReference type="AlphaFoldDB" id="A0A448XLX2"/>
<protein>
    <submittedName>
        <fullName evidence="1">Uncharacterized protein</fullName>
    </submittedName>
</protein>
<dbReference type="OrthoDB" id="247006at2759"/>
<gene>
    <name evidence="1" type="ORF">PXEA_LOCUS33229</name>
</gene>
<dbReference type="EMBL" id="CAAALY010262537">
    <property type="protein sequence ID" value="VEL39789.1"/>
    <property type="molecule type" value="Genomic_DNA"/>
</dbReference>
<proteinExistence type="predicted"/>
<evidence type="ECO:0000313" key="2">
    <source>
        <dbReference type="Proteomes" id="UP000784294"/>
    </source>
</evidence>
<sequence>MVIGPIRVFGNLTRNPSIREWLIRSGGQFLLGLDSSHLEQCLKTDAIDVTSGGVKAMSEDEKGGDESVKIIRKEEAQSHPTAAEDDDPACWRERSRDGLELHRRASDGITCDWRKGAAKHVAGIEATCSPRSSQPSLVFLACMLDQLDSPRPDLIYCTLGVLINMMSDPSSRPLLTQLNGMPR</sequence>
<reference evidence="1" key="1">
    <citation type="submission" date="2018-11" db="EMBL/GenBank/DDBJ databases">
        <authorList>
            <consortium name="Pathogen Informatics"/>
        </authorList>
    </citation>
    <scope>NUCLEOTIDE SEQUENCE</scope>
</reference>
<dbReference type="Proteomes" id="UP000784294">
    <property type="component" value="Unassembled WGS sequence"/>
</dbReference>
<evidence type="ECO:0000313" key="1">
    <source>
        <dbReference type="EMBL" id="VEL39789.1"/>
    </source>
</evidence>
<name>A0A448XLX2_9PLAT</name>
<keyword evidence="2" id="KW-1185">Reference proteome</keyword>